<keyword evidence="2 4" id="KW-0863">Zinc-finger</keyword>
<dbReference type="PANTHER" id="PTHR37543">
    <property type="entry name" value="CCCH ZINC FINGER DNA BINDING PROTEIN (AFU_ORTHOLOGUE AFUA_5G12760)"/>
    <property type="match status" value="1"/>
</dbReference>
<organism evidence="7 8">
    <name type="scientific">Cyphellophora europaea (strain CBS 101466)</name>
    <name type="common">Phialophora europaea</name>
    <dbReference type="NCBI Taxonomy" id="1220924"/>
    <lineage>
        <taxon>Eukaryota</taxon>
        <taxon>Fungi</taxon>
        <taxon>Dikarya</taxon>
        <taxon>Ascomycota</taxon>
        <taxon>Pezizomycotina</taxon>
        <taxon>Eurotiomycetes</taxon>
        <taxon>Chaetothyriomycetidae</taxon>
        <taxon>Chaetothyriales</taxon>
        <taxon>Cyphellophoraceae</taxon>
        <taxon>Cyphellophora</taxon>
    </lineage>
</organism>
<dbReference type="HOGENOM" id="CLU_031811_1_1_1"/>
<dbReference type="RefSeq" id="XP_008712246.1">
    <property type="nucleotide sequence ID" value="XM_008714024.1"/>
</dbReference>
<dbReference type="GeneID" id="19976689"/>
<evidence type="ECO:0000256" key="4">
    <source>
        <dbReference type="PROSITE-ProRule" id="PRU00723"/>
    </source>
</evidence>
<evidence type="ECO:0000256" key="3">
    <source>
        <dbReference type="ARBA" id="ARBA00022833"/>
    </source>
</evidence>
<dbReference type="Pfam" id="PF25543">
    <property type="entry name" value="zf-CCCH_tandem"/>
    <property type="match status" value="1"/>
</dbReference>
<dbReference type="InterPro" id="IPR057654">
    <property type="entry name" value="Znf-CCCH_tandem"/>
</dbReference>
<dbReference type="STRING" id="1220924.W2SBX7"/>
<dbReference type="PANTHER" id="PTHR37543:SF1">
    <property type="entry name" value="CCCH ZINC FINGER DNA BINDING PROTEIN (AFU_ORTHOLOGUE AFUA_5G12760)"/>
    <property type="match status" value="1"/>
</dbReference>
<name>W2SBX7_CYPE1</name>
<dbReference type="InterPro" id="IPR000571">
    <property type="entry name" value="Znf_CCCH"/>
</dbReference>
<dbReference type="InterPro" id="IPR036855">
    <property type="entry name" value="Znf_CCCH_sf"/>
</dbReference>
<dbReference type="eggNOG" id="ENOG502SM7V">
    <property type="taxonomic scope" value="Eukaryota"/>
</dbReference>
<dbReference type="InterPro" id="IPR057683">
    <property type="entry name" value="DUF7923"/>
</dbReference>
<proteinExistence type="predicted"/>
<feature type="zinc finger region" description="C3H1-type" evidence="4">
    <location>
        <begin position="368"/>
        <end position="396"/>
    </location>
</feature>
<evidence type="ECO:0000256" key="2">
    <source>
        <dbReference type="ARBA" id="ARBA00022771"/>
    </source>
</evidence>
<dbReference type="Pfam" id="PF25540">
    <property type="entry name" value="DUF7923"/>
    <property type="match status" value="1"/>
</dbReference>
<sequence>MASPKERLDLFRRQETNQAGLRNDLLDASFTSAEFLEKIESLQKELDQSRNAEKHYYDLMNQAMQENRDLQKSMDCNRFIAALIDGDSMPFLDKFVVRGFDGGVEVGRRLRLALSNYHRTNPLHRGDDKIVIYISANLHGLTWAYTLAGITQEQSRVRDFFVGLSQSHPLTSFVDAGQQKEAADSKLRAQVELYYSNSHCQQVIFGGSDCGYAPFLDMLANAEDINRRVTILSPAHMPHRMLRTVAQFLRVDFPEIFRATKIVTIQSDIEPLPLSGLKRRLNDETPPQQRHPPPPFYSGSHEAPTDINRVDEYSAGRHSPPNPDEYQPENPFLINNALSAQTYYVNQYGQRLDQPLLYDKQYLRFLFTKKARLCNNFYLRCHCPYGDSCQWDHSEDLTPLQIDTLRHKARTSACRDPYCNDVACTLGHMCPRPPGACHMDACKFSEQQHNVCVEQVFEIDPATGSRTQVTMSTPADMALD</sequence>
<keyword evidence="3 4" id="KW-0862">Zinc</keyword>
<dbReference type="SUPFAM" id="SSF90229">
    <property type="entry name" value="CCCH zinc finger"/>
    <property type="match status" value="1"/>
</dbReference>
<evidence type="ECO:0000256" key="1">
    <source>
        <dbReference type="ARBA" id="ARBA00022723"/>
    </source>
</evidence>
<dbReference type="OrthoDB" id="2270193at2759"/>
<dbReference type="VEuPathDB" id="FungiDB:HMPREF1541_09350"/>
<dbReference type="Proteomes" id="UP000030752">
    <property type="component" value="Unassembled WGS sequence"/>
</dbReference>
<keyword evidence="8" id="KW-1185">Reference proteome</keyword>
<dbReference type="PROSITE" id="PS50103">
    <property type="entry name" value="ZF_C3H1"/>
    <property type="match status" value="1"/>
</dbReference>
<feature type="region of interest" description="Disordered" evidence="5">
    <location>
        <begin position="277"/>
        <end position="303"/>
    </location>
</feature>
<dbReference type="GO" id="GO:0008270">
    <property type="term" value="F:zinc ion binding"/>
    <property type="evidence" value="ECO:0007669"/>
    <property type="project" value="UniProtKB-KW"/>
</dbReference>
<feature type="domain" description="C3H1-type" evidence="6">
    <location>
        <begin position="368"/>
        <end position="396"/>
    </location>
</feature>
<evidence type="ECO:0000256" key="5">
    <source>
        <dbReference type="SAM" id="MobiDB-lite"/>
    </source>
</evidence>
<reference evidence="7 8" key="1">
    <citation type="submission" date="2013-03" db="EMBL/GenBank/DDBJ databases">
        <title>The Genome Sequence of Phialophora europaea CBS 101466.</title>
        <authorList>
            <consortium name="The Broad Institute Genomics Platform"/>
            <person name="Cuomo C."/>
            <person name="de Hoog S."/>
            <person name="Gorbushina A."/>
            <person name="Walker B."/>
            <person name="Young S.K."/>
            <person name="Zeng Q."/>
            <person name="Gargeya S."/>
            <person name="Fitzgerald M."/>
            <person name="Haas B."/>
            <person name="Abouelleil A."/>
            <person name="Allen A.W."/>
            <person name="Alvarado L."/>
            <person name="Arachchi H.M."/>
            <person name="Berlin A.M."/>
            <person name="Chapman S.B."/>
            <person name="Gainer-Dewar J."/>
            <person name="Goldberg J."/>
            <person name="Griggs A."/>
            <person name="Gujja S."/>
            <person name="Hansen M."/>
            <person name="Howarth C."/>
            <person name="Imamovic A."/>
            <person name="Ireland A."/>
            <person name="Larimer J."/>
            <person name="McCowan C."/>
            <person name="Murphy C."/>
            <person name="Pearson M."/>
            <person name="Poon T.W."/>
            <person name="Priest M."/>
            <person name="Roberts A."/>
            <person name="Saif S."/>
            <person name="Shea T."/>
            <person name="Sisk P."/>
            <person name="Sykes S."/>
            <person name="Wortman J."/>
            <person name="Nusbaum C."/>
            <person name="Birren B."/>
        </authorList>
    </citation>
    <scope>NUCLEOTIDE SEQUENCE [LARGE SCALE GENOMIC DNA]</scope>
    <source>
        <strain evidence="7 8">CBS 101466</strain>
    </source>
</reference>
<dbReference type="InParanoid" id="W2SBX7"/>
<accession>W2SBX7</accession>
<protein>
    <recommendedName>
        <fullName evidence="6">C3H1-type domain-containing protein</fullName>
    </recommendedName>
</protein>
<evidence type="ECO:0000313" key="7">
    <source>
        <dbReference type="EMBL" id="ETN45518.1"/>
    </source>
</evidence>
<keyword evidence="1 4" id="KW-0479">Metal-binding</keyword>
<gene>
    <name evidence="7" type="ORF">HMPREF1541_09350</name>
</gene>
<evidence type="ECO:0000259" key="6">
    <source>
        <dbReference type="PROSITE" id="PS50103"/>
    </source>
</evidence>
<dbReference type="EMBL" id="KB822712">
    <property type="protein sequence ID" value="ETN45518.1"/>
    <property type="molecule type" value="Genomic_DNA"/>
</dbReference>
<evidence type="ECO:0000313" key="8">
    <source>
        <dbReference type="Proteomes" id="UP000030752"/>
    </source>
</evidence>
<dbReference type="AlphaFoldDB" id="W2SBX7"/>